<evidence type="ECO:0000313" key="3">
    <source>
        <dbReference type="EMBL" id="KAK2585132.1"/>
    </source>
</evidence>
<dbReference type="Proteomes" id="UP001258017">
    <property type="component" value="Unassembled WGS sequence"/>
</dbReference>
<feature type="region of interest" description="Disordered" evidence="1">
    <location>
        <begin position="70"/>
        <end position="93"/>
    </location>
</feature>
<proteinExistence type="predicted"/>
<dbReference type="EMBL" id="JAIFRP010000022">
    <property type="protein sequence ID" value="KAK2585132.1"/>
    <property type="molecule type" value="Genomic_DNA"/>
</dbReference>
<keyword evidence="2" id="KW-1133">Transmembrane helix</keyword>
<keyword evidence="2" id="KW-0472">Membrane</keyword>
<organism evidence="3 4">
    <name type="scientific">Odynerus spinipes</name>
    <dbReference type="NCBI Taxonomy" id="1348599"/>
    <lineage>
        <taxon>Eukaryota</taxon>
        <taxon>Metazoa</taxon>
        <taxon>Ecdysozoa</taxon>
        <taxon>Arthropoda</taxon>
        <taxon>Hexapoda</taxon>
        <taxon>Insecta</taxon>
        <taxon>Pterygota</taxon>
        <taxon>Neoptera</taxon>
        <taxon>Endopterygota</taxon>
        <taxon>Hymenoptera</taxon>
        <taxon>Apocrita</taxon>
        <taxon>Aculeata</taxon>
        <taxon>Vespoidea</taxon>
        <taxon>Vespidae</taxon>
        <taxon>Eumeninae</taxon>
        <taxon>Odynerus</taxon>
    </lineage>
</organism>
<evidence type="ECO:0000256" key="1">
    <source>
        <dbReference type="SAM" id="MobiDB-lite"/>
    </source>
</evidence>
<keyword evidence="2" id="KW-0812">Transmembrane</keyword>
<dbReference type="AlphaFoldDB" id="A0AAD9RSH7"/>
<reference evidence="3" key="2">
    <citation type="journal article" date="2023" name="Commun. Biol.">
        <title>Intrasexual cuticular hydrocarbon dimorphism in a wasp sheds light on hydrocarbon biosynthesis genes in Hymenoptera.</title>
        <authorList>
            <person name="Moris V.C."/>
            <person name="Podsiadlowski L."/>
            <person name="Martin S."/>
            <person name="Oeyen J.P."/>
            <person name="Donath A."/>
            <person name="Petersen M."/>
            <person name="Wilbrandt J."/>
            <person name="Misof B."/>
            <person name="Liedtke D."/>
            <person name="Thamm M."/>
            <person name="Scheiner R."/>
            <person name="Schmitt T."/>
            <person name="Niehuis O."/>
        </authorList>
    </citation>
    <scope>NUCLEOTIDE SEQUENCE</scope>
    <source>
        <strain evidence="3">GBR_01_08_01A</strain>
    </source>
</reference>
<name>A0AAD9RSH7_9HYME</name>
<accession>A0AAD9RSH7</accession>
<sequence length="93" mass="10585">MRKAIVACINLLYGFTALYKRTRLGYSIVQLRFCNRQRSLAKMNLTNFLVILMVVILAVCAQAAPRRRPPPPPFTGYGTFNPRGNLPVPFPRF</sequence>
<evidence type="ECO:0000256" key="2">
    <source>
        <dbReference type="SAM" id="Phobius"/>
    </source>
</evidence>
<feature type="transmembrane region" description="Helical" evidence="2">
    <location>
        <begin position="45"/>
        <end position="64"/>
    </location>
</feature>
<reference evidence="3" key="1">
    <citation type="submission" date="2021-08" db="EMBL/GenBank/DDBJ databases">
        <authorList>
            <person name="Misof B."/>
            <person name="Oliver O."/>
            <person name="Podsiadlowski L."/>
            <person name="Donath A."/>
            <person name="Peters R."/>
            <person name="Mayer C."/>
            <person name="Rust J."/>
            <person name="Gunkel S."/>
            <person name="Lesny P."/>
            <person name="Martin S."/>
            <person name="Oeyen J.P."/>
            <person name="Petersen M."/>
            <person name="Panagiotis P."/>
            <person name="Wilbrandt J."/>
            <person name="Tanja T."/>
        </authorList>
    </citation>
    <scope>NUCLEOTIDE SEQUENCE</scope>
    <source>
        <strain evidence="3">GBR_01_08_01A</strain>
        <tissue evidence="3">Thorax + abdomen</tissue>
    </source>
</reference>
<evidence type="ECO:0000313" key="4">
    <source>
        <dbReference type="Proteomes" id="UP001258017"/>
    </source>
</evidence>
<comment type="caution">
    <text evidence="3">The sequence shown here is derived from an EMBL/GenBank/DDBJ whole genome shotgun (WGS) entry which is preliminary data.</text>
</comment>
<protein>
    <submittedName>
        <fullName evidence="3">Uncharacterized protein</fullName>
    </submittedName>
</protein>
<gene>
    <name evidence="3" type="ORF">KPH14_008639</name>
</gene>
<keyword evidence="4" id="KW-1185">Reference proteome</keyword>